<name>A0A9X0YNL9_9FLAO</name>
<dbReference type="Proteomes" id="UP001231587">
    <property type="component" value="Unassembled WGS sequence"/>
</dbReference>
<dbReference type="InterPro" id="IPR050266">
    <property type="entry name" value="AB_hydrolase_sf"/>
</dbReference>
<dbReference type="EMBL" id="JAUSUU010000001">
    <property type="protein sequence ID" value="MDQ0334155.1"/>
    <property type="molecule type" value="Genomic_DNA"/>
</dbReference>
<dbReference type="Pfam" id="PF00561">
    <property type="entry name" value="Abhydrolase_1"/>
    <property type="match status" value="1"/>
</dbReference>
<dbReference type="PRINTS" id="PR00111">
    <property type="entry name" value="ABHYDROLASE"/>
</dbReference>
<gene>
    <name evidence="2" type="ORF">J2Z56_002219</name>
    <name evidence="3" type="ORF">J2Z57_000577</name>
</gene>
<evidence type="ECO:0000313" key="5">
    <source>
        <dbReference type="Proteomes" id="UP001231587"/>
    </source>
</evidence>
<dbReference type="PANTHER" id="PTHR43798">
    <property type="entry name" value="MONOACYLGLYCEROL LIPASE"/>
    <property type="match status" value="1"/>
</dbReference>
<dbReference type="Proteomes" id="UP001138672">
    <property type="component" value="Unassembled WGS sequence"/>
</dbReference>
<proteinExistence type="predicted"/>
<evidence type="ECO:0000313" key="3">
    <source>
        <dbReference type="EMBL" id="MDQ0334155.1"/>
    </source>
</evidence>
<dbReference type="InterPro" id="IPR029058">
    <property type="entry name" value="AB_hydrolase_fold"/>
</dbReference>
<evidence type="ECO:0000259" key="1">
    <source>
        <dbReference type="Pfam" id="PF00561"/>
    </source>
</evidence>
<dbReference type="InterPro" id="IPR000073">
    <property type="entry name" value="AB_hydrolase_1"/>
</dbReference>
<dbReference type="EMBL" id="JAGGJQ010000006">
    <property type="protein sequence ID" value="MBP1840291.1"/>
    <property type="molecule type" value="Genomic_DNA"/>
</dbReference>
<organism evidence="2 4">
    <name type="scientific">Formosa algae</name>
    <dbReference type="NCBI Taxonomy" id="225843"/>
    <lineage>
        <taxon>Bacteria</taxon>
        <taxon>Pseudomonadati</taxon>
        <taxon>Bacteroidota</taxon>
        <taxon>Flavobacteriia</taxon>
        <taxon>Flavobacteriales</taxon>
        <taxon>Flavobacteriaceae</taxon>
        <taxon>Formosa</taxon>
    </lineage>
</organism>
<keyword evidence="5" id="KW-1185">Reference proteome</keyword>
<dbReference type="AlphaFoldDB" id="A0A9X0YNL9"/>
<accession>A0A9X0YNL9</accession>
<dbReference type="OrthoDB" id="252464at2"/>
<sequence length="257" mass="29121">MILQHKGSPIYFSDQGKGTAIILLHGFLENSSMWKRIAPELAKKHRVICIDLLGHGDTACIGYIHTMDMMADAVQTVLNHLKIRRYYIVGHSMGGYVSLVLAERLPDNIKGLVLMNSTAKTDSPERLDLRNRAIEVVKRNYKSMVKMSIANLFKPENTKTFAKDIDWLKSEALRTPLQGYIAAQEGMKVRQDLEVLFHFSPYKKMIIYGNNDPVLDPETIIKQTLNTDVELVALPGGHMSYIENESETLQNLTNFIE</sequence>
<evidence type="ECO:0000313" key="4">
    <source>
        <dbReference type="Proteomes" id="UP001138672"/>
    </source>
</evidence>
<dbReference type="Gene3D" id="3.40.50.1820">
    <property type="entry name" value="alpha/beta hydrolase"/>
    <property type="match status" value="1"/>
</dbReference>
<protein>
    <submittedName>
        <fullName evidence="2">Pimeloyl-ACP methyl ester carboxylesterase</fullName>
    </submittedName>
</protein>
<dbReference type="SUPFAM" id="SSF53474">
    <property type="entry name" value="alpha/beta-Hydrolases"/>
    <property type="match status" value="1"/>
</dbReference>
<feature type="domain" description="AB hydrolase-1" evidence="1">
    <location>
        <begin position="20"/>
        <end position="244"/>
    </location>
</feature>
<comment type="caution">
    <text evidence="2">The sequence shown here is derived from an EMBL/GenBank/DDBJ whole genome shotgun (WGS) entry which is preliminary data.</text>
</comment>
<dbReference type="RefSeq" id="WP_057783004.1">
    <property type="nucleotide sequence ID" value="NZ_JAGGJQ010000006.1"/>
</dbReference>
<reference evidence="2" key="1">
    <citation type="submission" date="2021-03" db="EMBL/GenBank/DDBJ databases">
        <title>Genomic Encyclopedia of Type Strains, Phase IV (KMG-IV): sequencing the most valuable type-strain genomes for metagenomic binning, comparative biology and taxonomic classification.</title>
        <authorList>
            <person name="Goeker M."/>
        </authorList>
    </citation>
    <scope>NUCLEOTIDE SEQUENCE</scope>
    <source>
        <strain evidence="2">DSM 15523</strain>
        <strain evidence="3 5">DSM 16476</strain>
    </source>
</reference>
<evidence type="ECO:0000313" key="2">
    <source>
        <dbReference type="EMBL" id="MBP1840291.1"/>
    </source>
</evidence>